<evidence type="ECO:0000259" key="2">
    <source>
        <dbReference type="Pfam" id="PF07460"/>
    </source>
</evidence>
<evidence type="ECO:0000313" key="3">
    <source>
        <dbReference type="EMBL" id="KAJ6838172.1"/>
    </source>
</evidence>
<dbReference type="EMBL" id="JANAVB010010799">
    <property type="protein sequence ID" value="KAJ6838172.1"/>
    <property type="molecule type" value="Genomic_DNA"/>
</dbReference>
<dbReference type="InterPro" id="IPR003611">
    <property type="entry name" value="NUMOD3"/>
</dbReference>
<keyword evidence="1" id="KW-0175">Coiled coil</keyword>
<organism evidence="3 4">
    <name type="scientific">Iris pallida</name>
    <name type="common">Sweet iris</name>
    <dbReference type="NCBI Taxonomy" id="29817"/>
    <lineage>
        <taxon>Eukaryota</taxon>
        <taxon>Viridiplantae</taxon>
        <taxon>Streptophyta</taxon>
        <taxon>Embryophyta</taxon>
        <taxon>Tracheophyta</taxon>
        <taxon>Spermatophyta</taxon>
        <taxon>Magnoliopsida</taxon>
        <taxon>Liliopsida</taxon>
        <taxon>Asparagales</taxon>
        <taxon>Iridaceae</taxon>
        <taxon>Iridoideae</taxon>
        <taxon>Irideae</taxon>
        <taxon>Iris</taxon>
    </lineage>
</organism>
<reference evidence="3" key="2">
    <citation type="submission" date="2023-04" db="EMBL/GenBank/DDBJ databases">
        <authorList>
            <person name="Bruccoleri R.E."/>
            <person name="Oakeley E.J."/>
            <person name="Faust A.-M."/>
            <person name="Dessus-Babus S."/>
            <person name="Altorfer M."/>
            <person name="Burckhardt D."/>
            <person name="Oertli M."/>
            <person name="Naumann U."/>
            <person name="Petersen F."/>
            <person name="Wong J."/>
        </authorList>
    </citation>
    <scope>NUCLEOTIDE SEQUENCE</scope>
    <source>
        <strain evidence="3">GSM-AAB239-AS_SAM_17_03QT</strain>
        <tissue evidence="3">Leaf</tissue>
    </source>
</reference>
<feature type="domain" description="Nuclease associated modular" evidence="2">
    <location>
        <begin position="146"/>
        <end position="173"/>
    </location>
</feature>
<name>A0AAX6HBP7_IRIPA</name>
<dbReference type="AlphaFoldDB" id="A0AAX6HBP7"/>
<evidence type="ECO:0000256" key="1">
    <source>
        <dbReference type="SAM" id="Coils"/>
    </source>
</evidence>
<dbReference type="Proteomes" id="UP001140949">
    <property type="component" value="Unassembled WGS sequence"/>
</dbReference>
<reference evidence="3" key="1">
    <citation type="journal article" date="2023" name="GigaByte">
        <title>Genome assembly of the bearded iris, Iris pallida Lam.</title>
        <authorList>
            <person name="Bruccoleri R.E."/>
            <person name="Oakeley E.J."/>
            <person name="Faust A.M.E."/>
            <person name="Altorfer M."/>
            <person name="Dessus-Babus S."/>
            <person name="Burckhardt D."/>
            <person name="Oertli M."/>
            <person name="Naumann U."/>
            <person name="Petersen F."/>
            <person name="Wong J."/>
        </authorList>
    </citation>
    <scope>NUCLEOTIDE SEQUENCE</scope>
    <source>
        <strain evidence="3">GSM-AAB239-AS_SAM_17_03QT</strain>
    </source>
</reference>
<gene>
    <name evidence="3" type="ORF">M6B38_319835</name>
</gene>
<protein>
    <recommendedName>
        <fullName evidence="2">Nuclease associated modular domain-containing protein</fullName>
    </recommendedName>
</protein>
<dbReference type="PANTHER" id="PTHR34199:SF1">
    <property type="entry name" value="HISTONE-LYSINE N-METHYLTRANSFERASE, H3 LYSINE-79 SPECIFIC-LIKE PROTEIN"/>
    <property type="match status" value="1"/>
</dbReference>
<sequence>MTMEAAYVSAVLRKSVPCLSFHSAPNTFLGPVVKYNVDGVQFQQAPFRAAFKIVPLKNVFPAFNSISSKEHHIEKVFVIDEFPNKIDRSHLSTGSALEQITNEKISVDSHGMYKSHNIDAGLCEEVDSSSSVKVTAHIRDKEIQRRKKIGLANKGKTPWNKGRKHTEETRERIKQRTIEALSDPKVRRKMSESPRSHSDRSRARISFSLRKIWEERLKKRALQENCYLTWAGSIADATRKGGGDQEELEWDSYEKIKSAISTKHLKWKARKERAKEIAKVKAEIAAKVRAENAERRAQKALEKEERAKAREMKALARKKSENEKMRMALSKGLKLKARLTKFHHHKKQSGSSTVTPREITLETRALSEELDIELIKMRKMRKRVTLAEQIRDVKNRKADSPRKVQSSANSTLSIEVKEGEVYTVSHLMHSSKHDMLDQLD</sequence>
<keyword evidence="4" id="KW-1185">Reference proteome</keyword>
<dbReference type="GO" id="GO:0003677">
    <property type="term" value="F:DNA binding"/>
    <property type="evidence" value="ECO:0007669"/>
    <property type="project" value="InterPro"/>
</dbReference>
<dbReference type="PANTHER" id="PTHR34199">
    <property type="entry name" value="NUMOD3 MOTIF FAMILY PROTEIN, EXPRESSED"/>
    <property type="match status" value="1"/>
</dbReference>
<proteinExistence type="predicted"/>
<evidence type="ECO:0000313" key="4">
    <source>
        <dbReference type="Proteomes" id="UP001140949"/>
    </source>
</evidence>
<comment type="caution">
    <text evidence="3">The sequence shown here is derived from an EMBL/GenBank/DDBJ whole genome shotgun (WGS) entry which is preliminary data.</text>
</comment>
<feature type="coiled-coil region" evidence="1">
    <location>
        <begin position="283"/>
        <end position="321"/>
    </location>
</feature>
<accession>A0AAX6HBP7</accession>
<dbReference type="Pfam" id="PF07460">
    <property type="entry name" value="NUMOD3"/>
    <property type="match status" value="1"/>
</dbReference>